<evidence type="ECO:0000256" key="5">
    <source>
        <dbReference type="ARBA" id="ARBA00048542"/>
    </source>
</evidence>
<dbReference type="InterPro" id="IPR003680">
    <property type="entry name" value="Flavodoxin_fold"/>
</dbReference>
<feature type="binding site" evidence="6">
    <location>
        <begin position="14"/>
        <end position="16"/>
    </location>
    <ligand>
        <name>FMN</name>
        <dbReference type="ChEBI" id="CHEBI:58210"/>
    </ligand>
</feature>
<dbReference type="EC" id="1.7.1.17" evidence="6"/>
<gene>
    <name evidence="6" type="primary">azoR</name>
    <name evidence="8" type="ORF">SAMN05660971_00226</name>
</gene>
<dbReference type="HAMAP" id="MF_01216">
    <property type="entry name" value="Azoreductase_type1"/>
    <property type="match status" value="1"/>
</dbReference>
<evidence type="ECO:0000313" key="8">
    <source>
        <dbReference type="EMBL" id="SHL33255.1"/>
    </source>
</evidence>
<comment type="catalytic activity">
    <reaction evidence="5">
        <text>N,N-dimethyl-1,4-phenylenediamine + anthranilate + 2 NAD(+) = 2-(4-dimethylaminophenyl)diazenylbenzoate + 2 NADH + 2 H(+)</text>
        <dbReference type="Rhea" id="RHEA:55872"/>
        <dbReference type="ChEBI" id="CHEBI:15378"/>
        <dbReference type="ChEBI" id="CHEBI:15783"/>
        <dbReference type="ChEBI" id="CHEBI:16567"/>
        <dbReference type="ChEBI" id="CHEBI:57540"/>
        <dbReference type="ChEBI" id="CHEBI:57945"/>
        <dbReference type="ChEBI" id="CHEBI:71579"/>
        <dbReference type="EC" id="1.7.1.17"/>
    </reaction>
    <physiologicalReaction direction="right-to-left" evidence="5">
        <dbReference type="Rhea" id="RHEA:55874"/>
    </physiologicalReaction>
</comment>
<comment type="catalytic activity">
    <reaction evidence="6">
        <text>2 a quinone + NADH + H(+) = 2 a 1,4-benzosemiquinone + NAD(+)</text>
        <dbReference type="Rhea" id="RHEA:65952"/>
        <dbReference type="ChEBI" id="CHEBI:15378"/>
        <dbReference type="ChEBI" id="CHEBI:57540"/>
        <dbReference type="ChEBI" id="CHEBI:57945"/>
        <dbReference type="ChEBI" id="CHEBI:132124"/>
        <dbReference type="ChEBI" id="CHEBI:134225"/>
    </reaction>
</comment>
<evidence type="ECO:0000256" key="1">
    <source>
        <dbReference type="ARBA" id="ARBA00022630"/>
    </source>
</evidence>
<feature type="domain" description="Flavodoxin-like fold" evidence="7">
    <location>
        <begin position="2"/>
        <end position="192"/>
    </location>
</feature>
<proteinExistence type="inferred from homology"/>
<dbReference type="EMBL" id="FRCA01000001">
    <property type="protein sequence ID" value="SHL33255.1"/>
    <property type="molecule type" value="Genomic_DNA"/>
</dbReference>
<dbReference type="RefSeq" id="WP_073433185.1">
    <property type="nucleotide sequence ID" value="NZ_CP094345.1"/>
</dbReference>
<dbReference type="PANTHER" id="PTHR43741:SF4">
    <property type="entry name" value="FMN-DEPENDENT NADH:QUINONE OXIDOREDUCTASE"/>
    <property type="match status" value="1"/>
</dbReference>
<comment type="caution">
    <text evidence="6">Lacks conserved residue(s) required for the propagation of feature annotation.</text>
</comment>
<comment type="cofactor">
    <cofactor evidence="6">
        <name>FMN</name>
        <dbReference type="ChEBI" id="CHEBI:58210"/>
    </cofactor>
    <text evidence="6">Binds 1 FMN per subunit.</text>
</comment>
<evidence type="ECO:0000313" key="9">
    <source>
        <dbReference type="Proteomes" id="UP000184123"/>
    </source>
</evidence>
<dbReference type="Gene3D" id="3.40.50.360">
    <property type="match status" value="1"/>
</dbReference>
<name>A0A1M6ZSF1_9GAMM</name>
<dbReference type="OrthoDB" id="9787136at2"/>
<comment type="function">
    <text evidence="6">Quinone reductase that provides resistance to thiol-specific stress caused by electrophilic quinones.</text>
</comment>
<keyword evidence="1 6" id="KW-0285">Flavoprotein</keyword>
<comment type="function">
    <text evidence="6">Also exhibits azoreductase activity. Catalyzes the reductive cleavage of the azo bond in aromatic azo compounds to the corresponding amines.</text>
</comment>
<evidence type="ECO:0000256" key="2">
    <source>
        <dbReference type="ARBA" id="ARBA00022643"/>
    </source>
</evidence>
<organism evidence="8 9">
    <name type="scientific">Halomonas cupida</name>
    <dbReference type="NCBI Taxonomy" id="44933"/>
    <lineage>
        <taxon>Bacteria</taxon>
        <taxon>Pseudomonadati</taxon>
        <taxon>Pseudomonadota</taxon>
        <taxon>Gammaproteobacteria</taxon>
        <taxon>Oceanospirillales</taxon>
        <taxon>Halomonadaceae</taxon>
        <taxon>Halomonas</taxon>
    </lineage>
</organism>
<comment type="similarity">
    <text evidence="6">Belongs to the azoreductase type 1 family.</text>
</comment>
<dbReference type="InterPro" id="IPR023048">
    <property type="entry name" value="NADH:quinone_OxRdtase_FMN_depd"/>
</dbReference>
<dbReference type="GO" id="GO:0009055">
    <property type="term" value="F:electron transfer activity"/>
    <property type="evidence" value="ECO:0007669"/>
    <property type="project" value="UniProtKB-UniRule"/>
</dbReference>
<dbReference type="InterPro" id="IPR050104">
    <property type="entry name" value="FMN-dep_NADH:Q_OxRdtase_AzoR1"/>
</dbReference>
<dbReference type="PANTHER" id="PTHR43741">
    <property type="entry name" value="FMN-DEPENDENT NADH-AZOREDUCTASE 1"/>
    <property type="match status" value="1"/>
</dbReference>
<dbReference type="EC" id="1.6.5.-" evidence="6"/>
<dbReference type="STRING" id="44933.SAMN05660971_00226"/>
<dbReference type="GO" id="GO:0016655">
    <property type="term" value="F:oxidoreductase activity, acting on NAD(P)H, quinone or similar compound as acceptor"/>
    <property type="evidence" value="ECO:0007669"/>
    <property type="project" value="InterPro"/>
</dbReference>
<sequence length="204" mass="21877">MLLHIPVSPRGEASFSRSAGLTLLDRLHAMAPRVEVVTRDLAAEPPTHPDHSFVEASLMPAADRSADQVESLGLSETLIGELEAADAVLVTTPMNNFTVPSALKAWIDHVVRPSRTFDISPTGKIGLVPDRPVLAVVACGGRFGDFPGAQEDFFTPYFKYVLGSIGITDVEVLRLEGLGHGPESIPDALGEAGSWLERIVSIER</sequence>
<evidence type="ECO:0000256" key="6">
    <source>
        <dbReference type="HAMAP-Rule" id="MF_01216"/>
    </source>
</evidence>
<dbReference type="GO" id="GO:0010181">
    <property type="term" value="F:FMN binding"/>
    <property type="evidence" value="ECO:0007669"/>
    <property type="project" value="UniProtKB-UniRule"/>
</dbReference>
<evidence type="ECO:0000259" key="7">
    <source>
        <dbReference type="Pfam" id="PF02525"/>
    </source>
</evidence>
<dbReference type="InterPro" id="IPR029039">
    <property type="entry name" value="Flavoprotein-like_sf"/>
</dbReference>
<dbReference type="Proteomes" id="UP000184123">
    <property type="component" value="Unassembled WGS sequence"/>
</dbReference>
<accession>A0A1M6ZSF1</accession>
<protein>
    <recommendedName>
        <fullName evidence="6">FMN dependent NADH:quinone oxidoreductase</fullName>
        <ecNumber evidence="6">1.6.5.-</ecNumber>
    </recommendedName>
    <alternativeName>
        <fullName evidence="6">Azo-dye reductase</fullName>
    </alternativeName>
    <alternativeName>
        <fullName evidence="6">FMN-dependent NADH-azo compound oxidoreductase</fullName>
    </alternativeName>
    <alternativeName>
        <fullName evidence="6">FMN-dependent NADH-azoreductase</fullName>
        <ecNumber evidence="6">1.7.1.17</ecNumber>
    </alternativeName>
</protein>
<keyword evidence="4 6" id="KW-0520">NAD</keyword>
<dbReference type="SUPFAM" id="SSF52218">
    <property type="entry name" value="Flavoproteins"/>
    <property type="match status" value="1"/>
</dbReference>
<reference evidence="8 9" key="1">
    <citation type="submission" date="2016-11" db="EMBL/GenBank/DDBJ databases">
        <authorList>
            <person name="Jaros S."/>
            <person name="Januszkiewicz K."/>
            <person name="Wedrychowicz H."/>
        </authorList>
    </citation>
    <scope>NUCLEOTIDE SEQUENCE [LARGE SCALE GENOMIC DNA]</scope>
    <source>
        <strain evidence="8 9">DSM 4740</strain>
    </source>
</reference>
<keyword evidence="2 6" id="KW-0288">FMN</keyword>
<evidence type="ECO:0000256" key="4">
    <source>
        <dbReference type="ARBA" id="ARBA00023027"/>
    </source>
</evidence>
<evidence type="ECO:0000256" key="3">
    <source>
        <dbReference type="ARBA" id="ARBA00023002"/>
    </source>
</evidence>
<dbReference type="Pfam" id="PF02525">
    <property type="entry name" value="Flavodoxin_2"/>
    <property type="match status" value="1"/>
</dbReference>
<dbReference type="GO" id="GO:0016652">
    <property type="term" value="F:oxidoreductase activity, acting on NAD(P)H as acceptor"/>
    <property type="evidence" value="ECO:0007669"/>
    <property type="project" value="UniProtKB-UniRule"/>
</dbReference>
<keyword evidence="3 6" id="KW-0560">Oxidoreductase</keyword>
<comment type="subunit">
    <text evidence="6">Homodimer.</text>
</comment>
<dbReference type="AlphaFoldDB" id="A0A1M6ZSF1"/>
<feature type="binding site" evidence="6">
    <location>
        <position position="8"/>
    </location>
    <ligand>
        <name>FMN</name>
        <dbReference type="ChEBI" id="CHEBI:58210"/>
    </ligand>
</feature>